<name>A0A0Q9YXA7_9GAMM</name>
<reference evidence="1" key="1">
    <citation type="submission" date="2015-09" db="EMBL/GenBank/DDBJ databases">
        <title>Draft Genome Sequences of Two Novel Amoeba-resistant Intranuclear Bacteria, Candidatus Berkiella cookevillensis and Candidatus Berkiella aquae.</title>
        <authorList>
            <person name="Mehari Y.T."/>
            <person name="Arivett B.A."/>
            <person name="Farone A.L."/>
            <person name="Gunderson J.H."/>
            <person name="Farone M.B."/>
        </authorList>
    </citation>
    <scope>NUCLEOTIDE SEQUENCE [LARGE SCALE GENOMIC DNA]</scope>
    <source>
        <strain evidence="1">HT99</strain>
    </source>
</reference>
<organism evidence="1">
    <name type="scientific">Candidatus Berkiella aquae</name>
    <dbReference type="NCBI Taxonomy" id="295108"/>
    <lineage>
        <taxon>Bacteria</taxon>
        <taxon>Pseudomonadati</taxon>
        <taxon>Pseudomonadota</taxon>
        <taxon>Gammaproteobacteria</taxon>
        <taxon>Candidatus Berkiellales</taxon>
        <taxon>Candidatus Berkiellaceae</taxon>
        <taxon>Candidatus Berkiella</taxon>
    </lineage>
</organism>
<evidence type="ECO:0000313" key="1">
    <source>
        <dbReference type="EMBL" id="KRG20771.1"/>
    </source>
</evidence>
<keyword evidence="3" id="KW-1185">Reference proteome</keyword>
<accession>A0A0Q9YXA7</accession>
<protein>
    <submittedName>
        <fullName evidence="1">Uncharacterized protein</fullName>
    </submittedName>
</protein>
<dbReference type="EMBL" id="LKAJ01000009">
    <property type="protein sequence ID" value="KRG20771.1"/>
    <property type="molecule type" value="Genomic_DNA"/>
</dbReference>
<dbReference type="STRING" id="295108.HT99x_02260"/>
<gene>
    <name evidence="2" type="ORF">HT99x_004315</name>
    <name evidence="1" type="ORF">HT99x_02260</name>
</gene>
<evidence type="ECO:0000313" key="3">
    <source>
        <dbReference type="Proteomes" id="UP000051497"/>
    </source>
</evidence>
<proteinExistence type="predicted"/>
<dbReference type="AlphaFoldDB" id="A0A0Q9YXA7"/>
<evidence type="ECO:0000313" key="2">
    <source>
        <dbReference type="EMBL" id="MCS5710643.1"/>
    </source>
</evidence>
<comment type="caution">
    <text evidence="1">The sequence shown here is derived from an EMBL/GenBank/DDBJ whole genome shotgun (WGS) entry which is preliminary data.</text>
</comment>
<dbReference type="EMBL" id="LKAJ02000001">
    <property type="protein sequence ID" value="MCS5710643.1"/>
    <property type="molecule type" value="Genomic_DNA"/>
</dbReference>
<reference evidence="2" key="2">
    <citation type="journal article" date="2016" name="Genome Announc.">
        <title>Draft Genome Sequences of Two Novel Amoeba-Resistant Intranuclear Bacteria, 'Candidatus Berkiella cookevillensis' and 'Candidatus Berkiella aquae'.</title>
        <authorList>
            <person name="Mehari Y.T."/>
            <person name="Arivett B.A."/>
            <person name="Farone A.L."/>
            <person name="Gunderson J.H."/>
            <person name="Farone M.B."/>
        </authorList>
    </citation>
    <scope>NUCLEOTIDE SEQUENCE</scope>
    <source>
        <strain evidence="2">HT99</strain>
    </source>
</reference>
<sequence>MAYIETIDITTAVSKQDTIVYIGFDENELNLLLLEHKTRQLAGPFLGEYNSLLKIFTDTGDEYTVVFKALDDGFYRVRHSFPPLLINDKLMLCANGRLYRYLINERKKMYFNYRLRTATYHIGSTLHTSLRSILNHDHRHR</sequence>
<dbReference type="Proteomes" id="UP000051497">
    <property type="component" value="Unassembled WGS sequence"/>
</dbReference>
<dbReference type="RefSeq" id="WP_075066874.1">
    <property type="nucleotide sequence ID" value="NZ_LKAJ02000001.1"/>
</dbReference>
<reference evidence="2" key="3">
    <citation type="submission" date="2021-06" db="EMBL/GenBank/DDBJ databases">
        <title>Genomic Description and Analysis of Intracellular Bacteria, Candidatus Berkiella cookevillensis and Candidatus Berkiella aquae.</title>
        <authorList>
            <person name="Kidane D.T."/>
            <person name="Mehari Y.T."/>
            <person name="Rice F.C."/>
            <person name="Arivett B.A."/>
            <person name="Farone A.L."/>
            <person name="Berk S.G."/>
            <person name="Farone M.B."/>
        </authorList>
    </citation>
    <scope>NUCLEOTIDE SEQUENCE</scope>
    <source>
        <strain evidence="2">HT99</strain>
    </source>
</reference>